<evidence type="ECO:0000256" key="1">
    <source>
        <dbReference type="SAM" id="Coils"/>
    </source>
</evidence>
<keyword evidence="1" id="KW-0175">Coiled coil</keyword>
<evidence type="ECO:0008006" key="7">
    <source>
        <dbReference type="Google" id="ProtNLM"/>
    </source>
</evidence>
<dbReference type="HOGENOM" id="CLU_011256_0_0_9"/>
<dbReference type="GO" id="GO:0004386">
    <property type="term" value="F:helicase activity"/>
    <property type="evidence" value="ECO:0007669"/>
    <property type="project" value="InterPro"/>
</dbReference>
<dbReference type="InterPro" id="IPR041679">
    <property type="entry name" value="DNA2/NAM7-like_C"/>
</dbReference>
<dbReference type="SUPFAM" id="SSF52540">
    <property type="entry name" value="P-loop containing nucleoside triphosphate hydrolases"/>
    <property type="match status" value="1"/>
</dbReference>
<dbReference type="InterPro" id="IPR045055">
    <property type="entry name" value="DNA2/NAM7-like"/>
</dbReference>
<dbReference type="InterPro" id="IPR024402">
    <property type="entry name" value="DUF2726"/>
</dbReference>
<reference evidence="5 6" key="2">
    <citation type="journal article" date="2016" name="Genome Announc.">
        <title>Genome Sequence of a Gram-Positive Diazotroph, Paenibacillus durus Type Strain ATCC 35681.</title>
        <authorList>
            <person name="Halim M.A."/>
            <person name="Rahman A.Y."/>
            <person name="Sim K.S."/>
            <person name="Yam H.C."/>
            <person name="Rahim A.A."/>
            <person name="Ghazali A.H."/>
            <person name="Najimudin N."/>
        </authorList>
    </citation>
    <scope>NUCLEOTIDE SEQUENCE [LARGE SCALE GENOMIC DNA]</scope>
    <source>
        <strain evidence="5 6">ATCC 35681</strain>
    </source>
</reference>
<feature type="domain" description="DNA2/NAM7 helicase helicase" evidence="3">
    <location>
        <begin position="216"/>
        <end position="611"/>
    </location>
</feature>
<protein>
    <recommendedName>
        <fullName evidence="7">DNA helicase</fullName>
    </recommendedName>
</protein>
<dbReference type="EMBL" id="CP011114">
    <property type="protein sequence ID" value="AKG35280.1"/>
    <property type="molecule type" value="Genomic_DNA"/>
</dbReference>
<dbReference type="Pfam" id="PF10881">
    <property type="entry name" value="DUF2726"/>
    <property type="match status" value="1"/>
</dbReference>
<evidence type="ECO:0000313" key="5">
    <source>
        <dbReference type="EMBL" id="AKG35280.1"/>
    </source>
</evidence>
<feature type="coiled-coil region" evidence="1">
    <location>
        <begin position="341"/>
        <end position="368"/>
    </location>
</feature>
<dbReference type="Gene3D" id="3.40.50.300">
    <property type="entry name" value="P-loop containing nucleotide triphosphate hydrolases"/>
    <property type="match status" value="3"/>
</dbReference>
<dbReference type="Pfam" id="PF13087">
    <property type="entry name" value="AAA_12"/>
    <property type="match status" value="1"/>
</dbReference>
<dbReference type="CDD" id="cd18808">
    <property type="entry name" value="SF1_C_Upf1"/>
    <property type="match status" value="1"/>
</dbReference>
<dbReference type="InterPro" id="IPR047187">
    <property type="entry name" value="SF1_C_Upf1"/>
</dbReference>
<dbReference type="OrthoDB" id="9757917at2"/>
<dbReference type="InterPro" id="IPR041677">
    <property type="entry name" value="DNA2/NAM7_AAA_11"/>
</dbReference>
<feature type="domain" description="DUF2726" evidence="2">
    <location>
        <begin position="864"/>
        <end position="973"/>
    </location>
</feature>
<sequence length="988" mass="113993">MLTKNLLQYYLECLKYESYYSTELSQDMLARCLINPIEPEKIAERYQAMSIRLKKNHTILFGYPLLKKRKKHGTIYLPLFLWGNSNFLSDRNIFKADQFGFHQELFTSLSDQIFLEEINKLKEQFSASPLTFVSNEENLDNLLAHTDYEMKDLIRSYVIVQAENTTNSNYLIVKEIEDLLKHKVQPSAVLTSFLTNSFALPSQDIHPEPLHIVPSNYPQNIAISDIQNTINIIKGPPGTGKTQTILNLIANQIYRLETCVVASTNNQAVDNIVEKIEEKGISRQFFGFIRLGSSSLNKSEISKIRNAIAQMKQELPNLLPEKSFDAYIVRSRQIMEQIHAAESIEQQIIDLRNTIGQLQNLIDILNDRLRLNHLTYLKNNFIELSIADERVEQRLREIVDKPIQLFGNDIFRKFRMFIAGKVKAYRKRCIQKYLTSMEASGLWEFIDTATPTESLALCEEIVKVINLENRLEQYKTTLSQLLHKQKEQPYSLKVLYDEKNKIDLMIVRTRWLHNAKPVLENAKEMNNIKRLLTELENDGRIRQSASAFASFVKLFPVLLVSSLSARRCIPQGTAVDLAIIDESSQCSIPSVFSLLQSSRRACFFGDIHQLSHIVSLEDSLSDALFGRFANGIERSLYCFRNVSAFERAEHACQYTDHGIHLLSYHYRCIPSIASFSNRHFYRGRLRIMRQEPERMPYHTGIFSKNVYGTAYGKFNEQELNEVISIVSKLESNGITQIGIVTPFDAQKKKLIEVFRNNPNIKVGSVHTFQGGECRAIVFTTVISNGSTAFQIDFVQKSYRLINVALTRALDYFILVGNLAEIDNGQGYLTQLSHYINTIEAKNFHNPAIELSIEFNRIIQQESRKALMHQGERMIFNKLQIFLGGMPLLVFPKVPIKDVLSINFELDSTLKSYYFTSHMDFVIYEKESLQPICSIEYDGEYHRRDAKTIENDKKKDRLCSYAEFHLFRIASNDETEGWERLRAYLNSFS</sequence>
<dbReference type="InterPro" id="IPR027417">
    <property type="entry name" value="P-loop_NTPase"/>
</dbReference>
<dbReference type="PANTHER" id="PTHR10887">
    <property type="entry name" value="DNA2/NAM7 HELICASE FAMILY"/>
    <property type="match status" value="1"/>
</dbReference>
<accession>A0A0F7CJ52</accession>
<dbReference type="PANTHER" id="PTHR10887:SF495">
    <property type="entry name" value="HELICASE SENATAXIN ISOFORM X1-RELATED"/>
    <property type="match status" value="1"/>
</dbReference>
<proteinExistence type="predicted"/>
<evidence type="ECO:0000313" key="6">
    <source>
        <dbReference type="Proteomes" id="UP000034189"/>
    </source>
</evidence>
<feature type="domain" description="DNA2/NAM7 helicase-like C-terminal" evidence="4">
    <location>
        <begin position="642"/>
        <end position="817"/>
    </location>
</feature>
<dbReference type="Proteomes" id="UP000034189">
    <property type="component" value="Chromosome"/>
</dbReference>
<name>A0A0F7CJ52_PAEDU</name>
<dbReference type="AlphaFoldDB" id="A0A0F7CJ52"/>
<organism evidence="5 6">
    <name type="scientific">Paenibacillus durus ATCC 35681</name>
    <dbReference type="NCBI Taxonomy" id="1333534"/>
    <lineage>
        <taxon>Bacteria</taxon>
        <taxon>Bacillati</taxon>
        <taxon>Bacillota</taxon>
        <taxon>Bacilli</taxon>
        <taxon>Bacillales</taxon>
        <taxon>Paenibacillaceae</taxon>
        <taxon>Paenibacillus</taxon>
    </lineage>
</organism>
<dbReference type="Pfam" id="PF13086">
    <property type="entry name" value="AAA_11"/>
    <property type="match status" value="1"/>
</dbReference>
<evidence type="ECO:0000259" key="4">
    <source>
        <dbReference type="Pfam" id="PF13087"/>
    </source>
</evidence>
<evidence type="ECO:0000259" key="3">
    <source>
        <dbReference type="Pfam" id="PF13086"/>
    </source>
</evidence>
<evidence type="ECO:0000259" key="2">
    <source>
        <dbReference type="Pfam" id="PF10881"/>
    </source>
</evidence>
<dbReference type="PATRIC" id="fig|1333534.5.peg.2736"/>
<dbReference type="Gene3D" id="3.40.960.10">
    <property type="entry name" value="VSR Endonuclease"/>
    <property type="match status" value="1"/>
</dbReference>
<reference evidence="5 6" key="1">
    <citation type="submission" date="2015-03" db="EMBL/GenBank/DDBJ databases">
        <authorList>
            <person name="Abdul Halim M."/>
        </authorList>
    </citation>
    <scope>NUCLEOTIDE SEQUENCE [LARGE SCALE GENOMIC DNA]</scope>
    <source>
        <strain evidence="5 6">ATCC 35681</strain>
    </source>
</reference>
<gene>
    <name evidence="5" type="ORF">VK70_12405</name>
</gene>
<dbReference type="RefSeq" id="WP_025698914.1">
    <property type="nucleotide sequence ID" value="NZ_ASQQ01000631.1"/>
</dbReference>